<feature type="transmembrane region" description="Helical" evidence="1">
    <location>
        <begin position="141"/>
        <end position="167"/>
    </location>
</feature>
<reference evidence="2 3" key="1">
    <citation type="submission" date="2016-10" db="EMBL/GenBank/DDBJ databases">
        <authorList>
            <person name="de Groot N.N."/>
        </authorList>
    </citation>
    <scope>NUCLEOTIDE SEQUENCE [LARGE SCALE GENOMIC DNA]</scope>
    <source>
        <strain evidence="2 3">CGMCC 1.9113</strain>
    </source>
</reference>
<feature type="transmembrane region" description="Helical" evidence="1">
    <location>
        <begin position="71"/>
        <end position="90"/>
    </location>
</feature>
<organism evidence="2 3">
    <name type="scientific">Sphingomonas rubra</name>
    <dbReference type="NCBI Taxonomy" id="634430"/>
    <lineage>
        <taxon>Bacteria</taxon>
        <taxon>Pseudomonadati</taxon>
        <taxon>Pseudomonadota</taxon>
        <taxon>Alphaproteobacteria</taxon>
        <taxon>Sphingomonadales</taxon>
        <taxon>Sphingomonadaceae</taxon>
        <taxon>Sphingomonas</taxon>
    </lineage>
</organism>
<evidence type="ECO:0000256" key="1">
    <source>
        <dbReference type="SAM" id="Phobius"/>
    </source>
</evidence>
<evidence type="ECO:0000313" key="2">
    <source>
        <dbReference type="EMBL" id="SFP48484.1"/>
    </source>
</evidence>
<feature type="transmembrane region" description="Helical" evidence="1">
    <location>
        <begin position="110"/>
        <end position="129"/>
    </location>
</feature>
<sequence length="193" mass="19279">MIALVAAGALSGGALTPTEVLSVTGSAAALVAARERRHRDMALAAGIAAGASTVGLALLPVLLGTAIAHRVARAILPPFSLAAAAVAWSVDAHPLPRASLGTWLPADANILLLATAIGLAAWIAASCAARRASPREQDAAALFATLVLPILAPIGIEAIGLAVALALGGTRLTLWPIARAANDAPLPLRRIST</sequence>
<keyword evidence="1" id="KW-0472">Membrane</keyword>
<accession>A0A1I5QQD5</accession>
<keyword evidence="1" id="KW-0812">Transmembrane</keyword>
<evidence type="ECO:0000313" key="3">
    <source>
        <dbReference type="Proteomes" id="UP000199586"/>
    </source>
</evidence>
<dbReference type="Proteomes" id="UP000199586">
    <property type="component" value="Unassembled WGS sequence"/>
</dbReference>
<feature type="transmembrane region" description="Helical" evidence="1">
    <location>
        <begin position="43"/>
        <end position="64"/>
    </location>
</feature>
<proteinExistence type="predicted"/>
<keyword evidence="1" id="KW-1133">Transmembrane helix</keyword>
<protein>
    <submittedName>
        <fullName evidence="2">Uncharacterized protein</fullName>
    </submittedName>
</protein>
<name>A0A1I5QQD5_9SPHN</name>
<dbReference type="AlphaFoldDB" id="A0A1I5QQD5"/>
<dbReference type="EMBL" id="FOXP01000002">
    <property type="protein sequence ID" value="SFP48484.1"/>
    <property type="molecule type" value="Genomic_DNA"/>
</dbReference>
<keyword evidence="3" id="KW-1185">Reference proteome</keyword>
<gene>
    <name evidence="2" type="ORF">SAMN04488241_102215</name>
</gene>